<evidence type="ECO:0000256" key="1">
    <source>
        <dbReference type="SAM" id="Coils"/>
    </source>
</evidence>
<evidence type="ECO:0000313" key="4">
    <source>
        <dbReference type="EMBL" id="TYK06184.1"/>
    </source>
</evidence>
<proteinExistence type="predicted"/>
<evidence type="ECO:0000313" key="5">
    <source>
        <dbReference type="Proteomes" id="UP000321393"/>
    </source>
</evidence>
<evidence type="ECO:0000256" key="2">
    <source>
        <dbReference type="SAM" id="MobiDB-lite"/>
    </source>
</evidence>
<dbReference type="OrthoDB" id="1734646at2759"/>
<feature type="coiled-coil region" evidence="1">
    <location>
        <begin position="42"/>
        <end position="69"/>
    </location>
</feature>
<evidence type="ECO:0000313" key="6">
    <source>
        <dbReference type="Proteomes" id="UP000321947"/>
    </source>
</evidence>
<dbReference type="EMBL" id="SSTD01013634">
    <property type="protein sequence ID" value="TYK06184.1"/>
    <property type="molecule type" value="Genomic_DNA"/>
</dbReference>
<comment type="caution">
    <text evidence="4">The sequence shown here is derived from an EMBL/GenBank/DDBJ whole genome shotgun (WGS) entry which is preliminary data.</text>
</comment>
<keyword evidence="1" id="KW-0175">Coiled coil</keyword>
<evidence type="ECO:0000313" key="3">
    <source>
        <dbReference type="EMBL" id="KAA0025752.1"/>
    </source>
</evidence>
<dbReference type="Proteomes" id="UP000321947">
    <property type="component" value="Unassembled WGS sequence"/>
</dbReference>
<dbReference type="EMBL" id="SSTE01023081">
    <property type="protein sequence ID" value="KAA0025752.1"/>
    <property type="molecule type" value="Genomic_DNA"/>
</dbReference>
<accession>A0A5D3C4E3</accession>
<protein>
    <submittedName>
        <fullName evidence="4">Uncharacterized protein</fullName>
    </submittedName>
</protein>
<dbReference type="Proteomes" id="UP000321393">
    <property type="component" value="Unassembled WGS sequence"/>
</dbReference>
<feature type="region of interest" description="Disordered" evidence="2">
    <location>
        <begin position="1"/>
        <end position="36"/>
    </location>
</feature>
<reference evidence="5 6" key="1">
    <citation type="submission" date="2019-08" db="EMBL/GenBank/DDBJ databases">
        <title>Draft genome sequences of two oriental melons (Cucumis melo L. var makuwa).</title>
        <authorList>
            <person name="Kwon S.-Y."/>
        </authorList>
    </citation>
    <scope>NUCLEOTIDE SEQUENCE [LARGE SCALE GENOMIC DNA]</scope>
    <source>
        <strain evidence="6">cv. Chang Bougi</strain>
        <strain evidence="5">cv. SW 3</strain>
        <tissue evidence="4">Leaf</tissue>
    </source>
</reference>
<gene>
    <name evidence="4" type="ORF">E5676_scaffold287G00410</name>
    <name evidence="3" type="ORF">E6C27_scaffold653G00430</name>
</gene>
<name>A0A5D3C4E3_CUCMM</name>
<sequence>MKATWDDSSESEVEEMENHGLMVHSDKADEHDDEVTLEPPSIGELFENFESMQNDLEKLSSKYVVLKKKYNILTSKNKSLLNKIACFKENENVVQIEELNVSSDKHVCDCNKKDALLDKVRFLEHDSCEKIT</sequence>
<organism evidence="4 6">
    <name type="scientific">Cucumis melo var. makuwa</name>
    <name type="common">Oriental melon</name>
    <dbReference type="NCBI Taxonomy" id="1194695"/>
    <lineage>
        <taxon>Eukaryota</taxon>
        <taxon>Viridiplantae</taxon>
        <taxon>Streptophyta</taxon>
        <taxon>Embryophyta</taxon>
        <taxon>Tracheophyta</taxon>
        <taxon>Spermatophyta</taxon>
        <taxon>Magnoliopsida</taxon>
        <taxon>eudicotyledons</taxon>
        <taxon>Gunneridae</taxon>
        <taxon>Pentapetalae</taxon>
        <taxon>rosids</taxon>
        <taxon>fabids</taxon>
        <taxon>Cucurbitales</taxon>
        <taxon>Cucurbitaceae</taxon>
        <taxon>Benincaseae</taxon>
        <taxon>Cucumis</taxon>
    </lineage>
</organism>
<dbReference type="AlphaFoldDB" id="A0A5D3C4E3"/>